<dbReference type="Proteomes" id="UP001056120">
    <property type="component" value="Linkage Group LG14"/>
</dbReference>
<keyword evidence="2" id="KW-1185">Reference proteome</keyword>
<gene>
    <name evidence="1" type="ORF">L1987_44796</name>
</gene>
<accession>A0ACB9GQJ2</accession>
<reference evidence="1 2" key="2">
    <citation type="journal article" date="2022" name="Mol. Ecol. Resour.">
        <title>The genomes of chicory, endive, great burdock and yacon provide insights into Asteraceae paleo-polyploidization history and plant inulin production.</title>
        <authorList>
            <person name="Fan W."/>
            <person name="Wang S."/>
            <person name="Wang H."/>
            <person name="Wang A."/>
            <person name="Jiang F."/>
            <person name="Liu H."/>
            <person name="Zhao H."/>
            <person name="Xu D."/>
            <person name="Zhang Y."/>
        </authorList>
    </citation>
    <scope>NUCLEOTIDE SEQUENCE [LARGE SCALE GENOMIC DNA]</scope>
    <source>
        <strain evidence="2">cv. Yunnan</strain>
        <tissue evidence="1">Leaves</tissue>
    </source>
</reference>
<sequence>MGLSMEISNLIEPDPNLAQTIQTNVPSPVSLRSISIFTPRFFCGVEVVAVISLRRRRLFIYVRVPHRLINTGTAYAERISISGSLVDDHHVLWCCRHGLLLLILYKVKIYCRFNMWGFGSKAITGASRPRIEPARPGQASSDCSDDDISINNSREEGLECPICWESFNIVENVPYVLWCGHTLCKNCVLGLQWAVVKLPTLPIQLPFFISCPWCNLLSLRLLYKGNLKFPRKNYFLLWMVESLNGDRVKSHLSCVDHAPSPAWSWARGLVTNPGSHGNSLVRPCVGESNHHDGSLGTNVNGERLQSTIRKSLIFFVHLTAKFPLVLLFLLIVLYAIPASAIILAVYILITILFALPSFLVLYFAYPSLDWLVREIIT</sequence>
<protein>
    <submittedName>
        <fullName evidence="1">Uncharacterized protein</fullName>
    </submittedName>
</protein>
<evidence type="ECO:0000313" key="2">
    <source>
        <dbReference type="Proteomes" id="UP001056120"/>
    </source>
</evidence>
<reference evidence="2" key="1">
    <citation type="journal article" date="2022" name="Mol. Ecol. Resour.">
        <title>The genomes of chicory, endive, great burdock and yacon provide insights into Asteraceae palaeo-polyploidization history and plant inulin production.</title>
        <authorList>
            <person name="Fan W."/>
            <person name="Wang S."/>
            <person name="Wang H."/>
            <person name="Wang A."/>
            <person name="Jiang F."/>
            <person name="Liu H."/>
            <person name="Zhao H."/>
            <person name="Xu D."/>
            <person name="Zhang Y."/>
        </authorList>
    </citation>
    <scope>NUCLEOTIDE SEQUENCE [LARGE SCALE GENOMIC DNA]</scope>
    <source>
        <strain evidence="2">cv. Yunnan</strain>
    </source>
</reference>
<evidence type="ECO:0000313" key="1">
    <source>
        <dbReference type="EMBL" id="KAI3785672.1"/>
    </source>
</evidence>
<comment type="caution">
    <text evidence="1">The sequence shown here is derived from an EMBL/GenBank/DDBJ whole genome shotgun (WGS) entry which is preliminary data.</text>
</comment>
<name>A0ACB9GQJ2_9ASTR</name>
<organism evidence="1 2">
    <name type="scientific">Smallanthus sonchifolius</name>
    <dbReference type="NCBI Taxonomy" id="185202"/>
    <lineage>
        <taxon>Eukaryota</taxon>
        <taxon>Viridiplantae</taxon>
        <taxon>Streptophyta</taxon>
        <taxon>Embryophyta</taxon>
        <taxon>Tracheophyta</taxon>
        <taxon>Spermatophyta</taxon>
        <taxon>Magnoliopsida</taxon>
        <taxon>eudicotyledons</taxon>
        <taxon>Gunneridae</taxon>
        <taxon>Pentapetalae</taxon>
        <taxon>asterids</taxon>
        <taxon>campanulids</taxon>
        <taxon>Asterales</taxon>
        <taxon>Asteraceae</taxon>
        <taxon>Asteroideae</taxon>
        <taxon>Heliantheae alliance</taxon>
        <taxon>Millerieae</taxon>
        <taxon>Smallanthus</taxon>
    </lineage>
</organism>
<proteinExistence type="predicted"/>
<dbReference type="EMBL" id="CM042031">
    <property type="protein sequence ID" value="KAI3785672.1"/>
    <property type="molecule type" value="Genomic_DNA"/>
</dbReference>